<dbReference type="GO" id="GO:0042626">
    <property type="term" value="F:ATPase-coupled transmembrane transporter activity"/>
    <property type="evidence" value="ECO:0007669"/>
    <property type="project" value="TreeGrafter"/>
</dbReference>
<dbReference type="Proteomes" id="UP000266861">
    <property type="component" value="Unassembled WGS sequence"/>
</dbReference>
<evidence type="ECO:0000256" key="4">
    <source>
        <dbReference type="ARBA" id="ARBA00023136"/>
    </source>
</evidence>
<dbReference type="InterPro" id="IPR050835">
    <property type="entry name" value="ABC_transporter_sub-D"/>
</dbReference>
<dbReference type="GO" id="GO:0015910">
    <property type="term" value="P:long-chain fatty acid import into peroxisome"/>
    <property type="evidence" value="ECO:0007669"/>
    <property type="project" value="TreeGrafter"/>
</dbReference>
<dbReference type="PANTHER" id="PTHR11384">
    <property type="entry name" value="ATP-BINDING CASSETTE, SUB-FAMILY D MEMBER"/>
    <property type="match status" value="1"/>
</dbReference>
<proteinExistence type="predicted"/>
<sequence>MISGSIGSLFFWIQIDPVIAQLWPLYRGRLSRPNVGDILYIPQRSYLVIGTLRDQIIYPFSHADMIRANRTDEELLEILRRVQLAYIPERVGGWETKNGKMYFWWRKAEA</sequence>
<organism evidence="6 7">
    <name type="scientific">Diversispora epigaea</name>
    <dbReference type="NCBI Taxonomy" id="1348612"/>
    <lineage>
        <taxon>Eukaryota</taxon>
        <taxon>Fungi</taxon>
        <taxon>Fungi incertae sedis</taxon>
        <taxon>Mucoromycota</taxon>
        <taxon>Glomeromycotina</taxon>
        <taxon>Glomeromycetes</taxon>
        <taxon>Diversisporales</taxon>
        <taxon>Diversisporaceae</taxon>
        <taxon>Diversispora</taxon>
    </lineage>
</organism>
<evidence type="ECO:0000313" key="6">
    <source>
        <dbReference type="EMBL" id="RHZ85670.1"/>
    </source>
</evidence>
<evidence type="ECO:0000256" key="2">
    <source>
        <dbReference type="ARBA" id="ARBA00022692"/>
    </source>
</evidence>
<reference evidence="6 7" key="1">
    <citation type="submission" date="2018-08" db="EMBL/GenBank/DDBJ databases">
        <title>Genome and evolution of the arbuscular mycorrhizal fungus Diversispora epigaea (formerly Glomus versiforme) and its bacterial endosymbionts.</title>
        <authorList>
            <person name="Sun X."/>
            <person name="Fei Z."/>
            <person name="Harrison M."/>
        </authorList>
    </citation>
    <scope>NUCLEOTIDE SEQUENCE [LARGE SCALE GENOMIC DNA]</scope>
    <source>
        <strain evidence="6 7">IT104</strain>
    </source>
</reference>
<protein>
    <submittedName>
        <fullName evidence="6">Uncharacterized protein</fullName>
    </submittedName>
</protein>
<keyword evidence="3" id="KW-1133">Transmembrane helix</keyword>
<evidence type="ECO:0000256" key="3">
    <source>
        <dbReference type="ARBA" id="ARBA00022989"/>
    </source>
</evidence>
<dbReference type="STRING" id="1348612.A0A397JMF4"/>
<keyword evidence="2" id="KW-0812">Transmembrane</keyword>
<feature type="chain" id="PRO_5017343724" evidence="5">
    <location>
        <begin position="21"/>
        <end position="110"/>
    </location>
</feature>
<comment type="caution">
    <text evidence="6">The sequence shown here is derived from an EMBL/GenBank/DDBJ whole genome shotgun (WGS) entry which is preliminary data.</text>
</comment>
<gene>
    <name evidence="6" type="ORF">Glove_63g98</name>
</gene>
<dbReference type="GO" id="GO:0005324">
    <property type="term" value="F:long-chain fatty acid transmembrane transporter activity"/>
    <property type="evidence" value="ECO:0007669"/>
    <property type="project" value="TreeGrafter"/>
</dbReference>
<evidence type="ECO:0000256" key="1">
    <source>
        <dbReference type="ARBA" id="ARBA00022448"/>
    </source>
</evidence>
<keyword evidence="4" id="KW-0472">Membrane</keyword>
<dbReference type="OrthoDB" id="422637at2759"/>
<keyword evidence="5" id="KW-0732">Signal</keyword>
<dbReference type="GO" id="GO:0006635">
    <property type="term" value="P:fatty acid beta-oxidation"/>
    <property type="evidence" value="ECO:0007669"/>
    <property type="project" value="TreeGrafter"/>
</dbReference>
<feature type="signal peptide" evidence="5">
    <location>
        <begin position="1"/>
        <end position="20"/>
    </location>
</feature>
<dbReference type="GO" id="GO:0005778">
    <property type="term" value="C:peroxisomal membrane"/>
    <property type="evidence" value="ECO:0007669"/>
    <property type="project" value="TreeGrafter"/>
</dbReference>
<dbReference type="EMBL" id="PQFF01000060">
    <property type="protein sequence ID" value="RHZ85670.1"/>
    <property type="molecule type" value="Genomic_DNA"/>
</dbReference>
<dbReference type="PANTHER" id="PTHR11384:SF67">
    <property type="entry name" value="ATP-BINDING CASSETTE SUB-FAMILY D MEMBER 1"/>
    <property type="match status" value="1"/>
</dbReference>
<name>A0A397JMF4_9GLOM</name>
<dbReference type="AlphaFoldDB" id="A0A397JMF4"/>
<keyword evidence="7" id="KW-1185">Reference proteome</keyword>
<keyword evidence="1" id="KW-0813">Transport</keyword>
<dbReference type="GO" id="GO:0042760">
    <property type="term" value="P:very long-chain fatty acid catabolic process"/>
    <property type="evidence" value="ECO:0007669"/>
    <property type="project" value="TreeGrafter"/>
</dbReference>
<evidence type="ECO:0000313" key="7">
    <source>
        <dbReference type="Proteomes" id="UP000266861"/>
    </source>
</evidence>
<dbReference type="GO" id="GO:0007031">
    <property type="term" value="P:peroxisome organization"/>
    <property type="evidence" value="ECO:0007669"/>
    <property type="project" value="TreeGrafter"/>
</dbReference>
<evidence type="ECO:0000256" key="5">
    <source>
        <dbReference type="SAM" id="SignalP"/>
    </source>
</evidence>
<accession>A0A397JMF4</accession>
<dbReference type="GO" id="GO:0005524">
    <property type="term" value="F:ATP binding"/>
    <property type="evidence" value="ECO:0007669"/>
    <property type="project" value="TreeGrafter"/>
</dbReference>